<comment type="caution">
    <text evidence="2">The sequence shown here is derived from an EMBL/GenBank/DDBJ whole genome shotgun (WGS) entry which is preliminary data.</text>
</comment>
<keyword evidence="3" id="KW-1185">Reference proteome</keyword>
<keyword evidence="1" id="KW-0812">Transmembrane</keyword>
<evidence type="ECO:0000313" key="3">
    <source>
        <dbReference type="Proteomes" id="UP000318380"/>
    </source>
</evidence>
<dbReference type="EMBL" id="VIVK01000001">
    <property type="protein sequence ID" value="TWD82854.1"/>
    <property type="molecule type" value="Genomic_DNA"/>
</dbReference>
<evidence type="ECO:0000256" key="1">
    <source>
        <dbReference type="SAM" id="Phobius"/>
    </source>
</evidence>
<sequence length="212" mass="23472">MRDPAGTDNADMSEESTRPFVVRRQRWETTSFILYAGVVVFALMLLLTLGCVVVAWARDESPRGPLEAVWLSFGGMPLIFAVGLPVLLGVGFVTTAEARRESGDEDVLLMIEDDGVYLGGDRPQRLPWSDVHGICRVERRDVDGDGEETWHAHVVVLRHPDSALPKLSKNWGPSCDWPEGLLAKHLTFEELTAAVHEHAPHVAVTDRGRVLD</sequence>
<feature type="transmembrane region" description="Helical" evidence="1">
    <location>
        <begin position="32"/>
        <end position="57"/>
    </location>
</feature>
<feature type="transmembrane region" description="Helical" evidence="1">
    <location>
        <begin position="69"/>
        <end position="93"/>
    </location>
</feature>
<reference evidence="2 3" key="1">
    <citation type="submission" date="2019-06" db="EMBL/GenBank/DDBJ databases">
        <title>Sequencing the genomes of 1000 actinobacteria strains.</title>
        <authorList>
            <person name="Klenk H.-P."/>
        </authorList>
    </citation>
    <scope>NUCLEOTIDE SEQUENCE [LARGE SCALE GENOMIC DNA]</scope>
    <source>
        <strain evidence="2 3">DSM 24683</strain>
    </source>
</reference>
<proteinExistence type="predicted"/>
<keyword evidence="1" id="KW-1133">Transmembrane helix</keyword>
<name>A0A561BVC1_9ACTN</name>
<accession>A0A561BVC1</accession>
<gene>
    <name evidence="2" type="ORF">FB561_4000</name>
</gene>
<dbReference type="AlphaFoldDB" id="A0A561BVC1"/>
<keyword evidence="1" id="KW-0472">Membrane</keyword>
<dbReference type="Proteomes" id="UP000318380">
    <property type="component" value="Unassembled WGS sequence"/>
</dbReference>
<evidence type="ECO:0008006" key="4">
    <source>
        <dbReference type="Google" id="ProtNLM"/>
    </source>
</evidence>
<protein>
    <recommendedName>
        <fullName evidence="4">PH (Pleckstrin Homology) domain-containing protein</fullName>
    </recommendedName>
</protein>
<organism evidence="2 3">
    <name type="scientific">Kribbella amoyensis</name>
    <dbReference type="NCBI Taxonomy" id="996641"/>
    <lineage>
        <taxon>Bacteria</taxon>
        <taxon>Bacillati</taxon>
        <taxon>Actinomycetota</taxon>
        <taxon>Actinomycetes</taxon>
        <taxon>Propionibacteriales</taxon>
        <taxon>Kribbellaceae</taxon>
        <taxon>Kribbella</taxon>
    </lineage>
</organism>
<evidence type="ECO:0000313" key="2">
    <source>
        <dbReference type="EMBL" id="TWD82854.1"/>
    </source>
</evidence>